<dbReference type="InterPro" id="IPR016461">
    <property type="entry name" value="COMT-like"/>
</dbReference>
<accession>F2JPZ4</accession>
<proteinExistence type="predicted"/>
<dbReference type="SUPFAM" id="SSF53335">
    <property type="entry name" value="S-adenosyl-L-methionine-dependent methyltransferases"/>
    <property type="match status" value="1"/>
</dbReference>
<dbReference type="InterPro" id="IPR041698">
    <property type="entry name" value="Methyltransf_25"/>
</dbReference>
<name>F2JPZ4_CELLD</name>
<dbReference type="EMBL" id="CP002582">
    <property type="protein sequence ID" value="ADZ84929.1"/>
    <property type="molecule type" value="Genomic_DNA"/>
</dbReference>
<keyword evidence="2 4" id="KW-0808">Transferase</keyword>
<keyword evidence="5" id="KW-1185">Reference proteome</keyword>
<keyword evidence="1 4" id="KW-0489">Methyltransferase</keyword>
<evidence type="ECO:0000259" key="3">
    <source>
        <dbReference type="Pfam" id="PF13649"/>
    </source>
</evidence>
<dbReference type="KEGG" id="cle:Clole_3236"/>
<dbReference type="HOGENOM" id="CLU_081790_2_0_9"/>
<dbReference type="InterPro" id="IPR029063">
    <property type="entry name" value="SAM-dependent_MTases_sf"/>
</dbReference>
<dbReference type="CDD" id="cd02440">
    <property type="entry name" value="AdoMet_MTases"/>
    <property type="match status" value="1"/>
</dbReference>
<protein>
    <submittedName>
        <fullName evidence="4">Methyltransferase type 12</fullName>
    </submittedName>
</protein>
<evidence type="ECO:0000256" key="2">
    <source>
        <dbReference type="ARBA" id="ARBA00022679"/>
    </source>
</evidence>
<dbReference type="Gene3D" id="3.40.50.150">
    <property type="entry name" value="Vaccinia Virus protein VP39"/>
    <property type="match status" value="1"/>
</dbReference>
<evidence type="ECO:0000313" key="4">
    <source>
        <dbReference type="EMBL" id="ADZ84929.1"/>
    </source>
</evidence>
<dbReference type="GO" id="GO:0008168">
    <property type="term" value="F:methyltransferase activity"/>
    <property type="evidence" value="ECO:0007669"/>
    <property type="project" value="UniProtKB-KW"/>
</dbReference>
<dbReference type="STRING" id="642492.Clole_3236"/>
<dbReference type="PROSITE" id="PS51683">
    <property type="entry name" value="SAM_OMT_II"/>
    <property type="match status" value="1"/>
</dbReference>
<feature type="domain" description="Methyltransferase" evidence="3">
    <location>
        <begin position="47"/>
        <end position="140"/>
    </location>
</feature>
<sequence>MSYETMSDFFTARVEGYDAHMLKNVGGCKEGYKKLATFIPRNTVRLLDLGCGTGLELDEIFKVLPGVEVTGIDLTKAMLDKLKEKHPDKALKLIHGSYFECDLGIEQYDIAISFQTMHHFSHEDKVQLYTKIYKSLKMGGQYIECDYMVELQEEEDYWYSANAKVREELHIPAGAFYHYDTPCTVSNQKKLFQLAGFSQVKEVWRKENTTIVIGKKQK</sequence>
<reference evidence="4 5" key="1">
    <citation type="journal article" date="2011" name="J. Bacteriol.">
        <title>Complete genome sequence of the cellulose-degrading bacterium Cellulosilyticum lentocellum.</title>
        <authorList>
            <consortium name="US DOE Joint Genome Institute"/>
            <person name="Miller D.A."/>
            <person name="Suen G."/>
            <person name="Bruce D."/>
            <person name="Copeland A."/>
            <person name="Cheng J.F."/>
            <person name="Detter C."/>
            <person name="Goodwin L.A."/>
            <person name="Han C.S."/>
            <person name="Hauser L.J."/>
            <person name="Land M.L."/>
            <person name="Lapidus A."/>
            <person name="Lucas S."/>
            <person name="Meincke L."/>
            <person name="Pitluck S."/>
            <person name="Tapia R."/>
            <person name="Teshima H."/>
            <person name="Woyke T."/>
            <person name="Fox B.G."/>
            <person name="Angert E.R."/>
            <person name="Currie C.R."/>
        </authorList>
    </citation>
    <scope>NUCLEOTIDE SEQUENCE [LARGE SCALE GENOMIC DNA]</scope>
    <source>
        <strain evidence="5">ATCC 49066 / DSM 5427 / NCIMB 11756 / RHM5</strain>
    </source>
</reference>
<dbReference type="PANTHER" id="PTHR43861">
    <property type="entry name" value="TRANS-ACONITATE 2-METHYLTRANSFERASE-RELATED"/>
    <property type="match status" value="1"/>
</dbReference>
<gene>
    <name evidence="4" type="ordered locus">Clole_3236</name>
</gene>
<organism evidence="4 5">
    <name type="scientific">Cellulosilyticum lentocellum (strain ATCC 49066 / DSM 5427 / NCIMB 11756 / RHM5)</name>
    <name type="common">Clostridium lentocellum</name>
    <dbReference type="NCBI Taxonomy" id="642492"/>
    <lineage>
        <taxon>Bacteria</taxon>
        <taxon>Bacillati</taxon>
        <taxon>Bacillota</taxon>
        <taxon>Clostridia</taxon>
        <taxon>Lachnospirales</taxon>
        <taxon>Cellulosilyticaceae</taxon>
        <taxon>Cellulosilyticum</taxon>
    </lineage>
</organism>
<dbReference type="PANTHER" id="PTHR43861:SF1">
    <property type="entry name" value="TRANS-ACONITATE 2-METHYLTRANSFERASE"/>
    <property type="match status" value="1"/>
</dbReference>
<evidence type="ECO:0000256" key="1">
    <source>
        <dbReference type="ARBA" id="ARBA00022603"/>
    </source>
</evidence>
<dbReference type="Proteomes" id="UP000008467">
    <property type="component" value="Chromosome"/>
</dbReference>
<dbReference type="Pfam" id="PF13649">
    <property type="entry name" value="Methyltransf_25"/>
    <property type="match status" value="1"/>
</dbReference>
<dbReference type="RefSeq" id="WP_013658207.1">
    <property type="nucleotide sequence ID" value="NC_015275.1"/>
</dbReference>
<dbReference type="GO" id="GO:0032259">
    <property type="term" value="P:methylation"/>
    <property type="evidence" value="ECO:0007669"/>
    <property type="project" value="UniProtKB-KW"/>
</dbReference>
<evidence type="ECO:0000313" key="5">
    <source>
        <dbReference type="Proteomes" id="UP000008467"/>
    </source>
</evidence>
<dbReference type="eggNOG" id="COG2226">
    <property type="taxonomic scope" value="Bacteria"/>
</dbReference>
<dbReference type="AlphaFoldDB" id="F2JPZ4"/>